<dbReference type="EMBL" id="ACVA01000031">
    <property type="protein sequence ID" value="EEX18812.1"/>
    <property type="molecule type" value="Genomic_DNA"/>
</dbReference>
<organism evidence="1 2">
    <name type="scientific">Prevotella veroralis F0319</name>
    <dbReference type="NCBI Taxonomy" id="649761"/>
    <lineage>
        <taxon>Bacteria</taxon>
        <taxon>Pseudomonadati</taxon>
        <taxon>Bacteroidota</taxon>
        <taxon>Bacteroidia</taxon>
        <taxon>Bacteroidales</taxon>
        <taxon>Prevotellaceae</taxon>
        <taxon>Prevotella</taxon>
    </lineage>
</organism>
<gene>
    <name evidence="1" type="ORF">HMPREF0973_01347</name>
</gene>
<dbReference type="Proteomes" id="UP000003327">
    <property type="component" value="Unassembled WGS sequence"/>
</dbReference>
<dbReference type="HOGENOM" id="CLU_3187530_0_0_10"/>
<name>C9MP09_9BACT</name>
<reference evidence="1 2" key="1">
    <citation type="submission" date="2009-09" db="EMBL/GenBank/DDBJ databases">
        <authorList>
            <person name="Weinstock G."/>
            <person name="Sodergren E."/>
            <person name="Clifton S."/>
            <person name="Fulton L."/>
            <person name="Fulton B."/>
            <person name="Courtney L."/>
            <person name="Fronick C."/>
            <person name="Harrison M."/>
            <person name="Strong C."/>
            <person name="Farmer C."/>
            <person name="Delahaunty K."/>
            <person name="Markovic C."/>
            <person name="Hall O."/>
            <person name="Minx P."/>
            <person name="Tomlinson C."/>
            <person name="Mitreva M."/>
            <person name="Nelson J."/>
            <person name="Hou S."/>
            <person name="Wollam A."/>
            <person name="Pepin K.H."/>
            <person name="Johnson M."/>
            <person name="Bhonagiri V."/>
            <person name="Nash W.E."/>
            <person name="Warren W."/>
            <person name="Chinwalla A."/>
            <person name="Mardis E.R."/>
            <person name="Wilson R.K."/>
        </authorList>
    </citation>
    <scope>NUCLEOTIDE SEQUENCE [LARGE SCALE GENOMIC DNA]</scope>
    <source>
        <strain evidence="1 2">F0319</strain>
    </source>
</reference>
<comment type="caution">
    <text evidence="1">The sequence shown here is derived from an EMBL/GenBank/DDBJ whole genome shotgun (WGS) entry which is preliminary data.</text>
</comment>
<protein>
    <submittedName>
        <fullName evidence="1">Uncharacterized protein</fullName>
    </submittedName>
</protein>
<evidence type="ECO:0000313" key="2">
    <source>
        <dbReference type="Proteomes" id="UP000003327"/>
    </source>
</evidence>
<accession>C9MP09</accession>
<dbReference type="AlphaFoldDB" id="C9MP09"/>
<keyword evidence="2" id="KW-1185">Reference proteome</keyword>
<evidence type="ECO:0000313" key="1">
    <source>
        <dbReference type="EMBL" id="EEX18812.1"/>
    </source>
</evidence>
<proteinExistence type="predicted"/>
<sequence length="46" mass="5359">MKRRLLHSKETPSSNRRGRLFLCSLLFAAYEVVPHYTRSISSLHIS</sequence>